<evidence type="ECO:0000259" key="5">
    <source>
        <dbReference type="PROSITE" id="PS50893"/>
    </source>
</evidence>
<dbReference type="PANTHER" id="PTHR43776">
    <property type="entry name" value="TRANSPORT ATP-BINDING PROTEIN"/>
    <property type="match status" value="1"/>
</dbReference>
<dbReference type="GO" id="GO:0016887">
    <property type="term" value="F:ATP hydrolysis activity"/>
    <property type="evidence" value="ECO:0007669"/>
    <property type="project" value="InterPro"/>
</dbReference>
<dbReference type="Pfam" id="PF08352">
    <property type="entry name" value="oligo_HPY"/>
    <property type="match status" value="1"/>
</dbReference>
<dbReference type="InterPro" id="IPR003593">
    <property type="entry name" value="AAA+_ATPase"/>
</dbReference>
<dbReference type="AlphaFoldDB" id="A0A7G6E7K3"/>
<sequence>MIQNKNLVVVRNLRKLFPVKAGFFGKPKSFVHAVDDVSFSIKKGQTMGLVGESGCGKTTIGRLVLRLLEKTSGEVEYKGKNIFNFNKLEQKQFRREAQLIFQDAFSSFDLRKCVGDIVGEPLKVHGLASGSELTDRVADLLKTVGLKPELMREFPHTLSSGQKQCVGMARSIALNSEFVVADEPISSLDVSVRAQVLNLLKDLQEEKDLTYLFISHDIRVVRWLATHIAVMYLGKLVEYAETEELFVHRYHPYTEALLNAVPVEDPFKRRERKILLGEVPSPVDPAPGCRFQPRCEYAVDQCRLETPPLVEKSPGHWVACFVDFHGAGNFS</sequence>
<dbReference type="Pfam" id="PF00005">
    <property type="entry name" value="ABC_tran"/>
    <property type="match status" value="1"/>
</dbReference>
<dbReference type="OrthoDB" id="9779287at2"/>
<dbReference type="Gene3D" id="3.40.50.300">
    <property type="entry name" value="P-loop containing nucleotide triphosphate hydrolases"/>
    <property type="match status" value="1"/>
</dbReference>
<keyword evidence="3" id="KW-0547">Nucleotide-binding</keyword>
<comment type="similarity">
    <text evidence="1">Belongs to the ABC transporter superfamily.</text>
</comment>
<evidence type="ECO:0000256" key="2">
    <source>
        <dbReference type="ARBA" id="ARBA00022448"/>
    </source>
</evidence>
<dbReference type="GO" id="GO:0055085">
    <property type="term" value="P:transmembrane transport"/>
    <property type="evidence" value="ECO:0007669"/>
    <property type="project" value="UniProtKB-ARBA"/>
</dbReference>
<dbReference type="NCBIfam" id="TIGR01727">
    <property type="entry name" value="oligo_HPY"/>
    <property type="match status" value="1"/>
</dbReference>
<evidence type="ECO:0000313" key="6">
    <source>
        <dbReference type="EMBL" id="QNB48057.1"/>
    </source>
</evidence>
<reference evidence="6 7" key="1">
    <citation type="journal article" date="2019" name="Front. Microbiol.">
        <title>Thermoanaerosceptrum fracticalcis gen. nov. sp. nov., a Novel Fumarate-Fermenting Microorganism From a Deep Fractured Carbonate Aquifer of the US Great Basin.</title>
        <authorList>
            <person name="Hamilton-Brehm S.D."/>
            <person name="Stewart L.E."/>
            <person name="Zavarin M."/>
            <person name="Caldwell M."/>
            <person name="Lawson P.A."/>
            <person name="Onstott T.C."/>
            <person name="Grzymski J."/>
            <person name="Neveux I."/>
            <person name="Lollar B.S."/>
            <person name="Russell C.E."/>
            <person name="Moser D.P."/>
        </authorList>
    </citation>
    <scope>NUCLEOTIDE SEQUENCE [LARGE SCALE GENOMIC DNA]</scope>
    <source>
        <strain evidence="6 7">DRI-13</strain>
    </source>
</reference>
<dbReference type="InterPro" id="IPR027417">
    <property type="entry name" value="P-loop_NTPase"/>
</dbReference>
<dbReference type="Proteomes" id="UP000515847">
    <property type="component" value="Chromosome"/>
</dbReference>
<dbReference type="KEGG" id="tfr:BR63_18365"/>
<dbReference type="EMBL" id="CP045798">
    <property type="protein sequence ID" value="QNB48057.1"/>
    <property type="molecule type" value="Genomic_DNA"/>
</dbReference>
<proteinExistence type="inferred from homology"/>
<dbReference type="SUPFAM" id="SSF52540">
    <property type="entry name" value="P-loop containing nucleoside triphosphate hydrolases"/>
    <property type="match status" value="1"/>
</dbReference>
<dbReference type="PROSITE" id="PS50893">
    <property type="entry name" value="ABC_TRANSPORTER_2"/>
    <property type="match status" value="1"/>
</dbReference>
<dbReference type="PANTHER" id="PTHR43776:SF7">
    <property type="entry name" value="D,D-DIPEPTIDE TRANSPORT ATP-BINDING PROTEIN DDPF-RELATED"/>
    <property type="match status" value="1"/>
</dbReference>
<dbReference type="RefSeq" id="WP_034420461.1">
    <property type="nucleotide sequence ID" value="NZ_CP045798.1"/>
</dbReference>
<evidence type="ECO:0000313" key="7">
    <source>
        <dbReference type="Proteomes" id="UP000515847"/>
    </source>
</evidence>
<evidence type="ECO:0000256" key="4">
    <source>
        <dbReference type="ARBA" id="ARBA00022840"/>
    </source>
</evidence>
<organism evidence="6 7">
    <name type="scientific">Thermanaerosceptrum fracticalcis</name>
    <dbReference type="NCBI Taxonomy" id="1712410"/>
    <lineage>
        <taxon>Bacteria</taxon>
        <taxon>Bacillati</taxon>
        <taxon>Bacillota</taxon>
        <taxon>Clostridia</taxon>
        <taxon>Eubacteriales</taxon>
        <taxon>Peptococcaceae</taxon>
        <taxon>Thermanaerosceptrum</taxon>
    </lineage>
</organism>
<evidence type="ECO:0000256" key="3">
    <source>
        <dbReference type="ARBA" id="ARBA00022741"/>
    </source>
</evidence>
<dbReference type="InterPro" id="IPR003439">
    <property type="entry name" value="ABC_transporter-like_ATP-bd"/>
</dbReference>
<feature type="domain" description="ABC transporter" evidence="5">
    <location>
        <begin position="8"/>
        <end position="258"/>
    </location>
</feature>
<protein>
    <submittedName>
        <fullName evidence="6">ATP-binding cassette domain-containing protein</fullName>
    </submittedName>
</protein>
<keyword evidence="4 6" id="KW-0067">ATP-binding</keyword>
<accession>A0A7G6E7K3</accession>
<dbReference type="InterPro" id="IPR050319">
    <property type="entry name" value="ABC_transp_ATP-bind"/>
</dbReference>
<dbReference type="FunFam" id="3.40.50.300:FF:000016">
    <property type="entry name" value="Oligopeptide ABC transporter ATP-binding component"/>
    <property type="match status" value="1"/>
</dbReference>
<dbReference type="PROSITE" id="PS00211">
    <property type="entry name" value="ABC_TRANSPORTER_1"/>
    <property type="match status" value="1"/>
</dbReference>
<evidence type="ECO:0000256" key="1">
    <source>
        <dbReference type="ARBA" id="ARBA00005417"/>
    </source>
</evidence>
<dbReference type="CDD" id="cd03257">
    <property type="entry name" value="ABC_NikE_OppD_transporters"/>
    <property type="match status" value="1"/>
</dbReference>
<dbReference type="GO" id="GO:0005524">
    <property type="term" value="F:ATP binding"/>
    <property type="evidence" value="ECO:0007669"/>
    <property type="project" value="UniProtKB-KW"/>
</dbReference>
<keyword evidence="2" id="KW-0813">Transport</keyword>
<dbReference type="InterPro" id="IPR013563">
    <property type="entry name" value="Oligopep_ABC_C"/>
</dbReference>
<dbReference type="SMART" id="SM00382">
    <property type="entry name" value="AAA"/>
    <property type="match status" value="1"/>
</dbReference>
<dbReference type="GO" id="GO:0015833">
    <property type="term" value="P:peptide transport"/>
    <property type="evidence" value="ECO:0007669"/>
    <property type="project" value="InterPro"/>
</dbReference>
<gene>
    <name evidence="6" type="ORF">BR63_18365</name>
</gene>
<dbReference type="InterPro" id="IPR017871">
    <property type="entry name" value="ABC_transporter-like_CS"/>
</dbReference>
<keyword evidence="7" id="KW-1185">Reference proteome</keyword>
<name>A0A7G6E7K3_THEFR</name>